<sequence>KKQRRIQVLKVSNQKIKSNKNHGKSSKERVECRLRQLKTNRRTKINRSFV</sequence>
<evidence type="ECO:0000313" key="1">
    <source>
        <dbReference type="EMBL" id="MCL7029362.1"/>
    </source>
</evidence>
<comment type="caution">
    <text evidence="1">The sequence shown here is derived from an EMBL/GenBank/DDBJ whole genome shotgun (WGS) entry which is preliminary data.</text>
</comment>
<gene>
    <name evidence="1" type="ORF">MKW94_028655</name>
</gene>
<protein>
    <submittedName>
        <fullName evidence="1">Uncharacterized protein</fullName>
    </submittedName>
</protein>
<name>A0AA41RYZ0_PAPNU</name>
<keyword evidence="2" id="KW-1185">Reference proteome</keyword>
<organism evidence="1 2">
    <name type="scientific">Papaver nudicaule</name>
    <name type="common">Iceland poppy</name>
    <dbReference type="NCBI Taxonomy" id="74823"/>
    <lineage>
        <taxon>Eukaryota</taxon>
        <taxon>Viridiplantae</taxon>
        <taxon>Streptophyta</taxon>
        <taxon>Embryophyta</taxon>
        <taxon>Tracheophyta</taxon>
        <taxon>Spermatophyta</taxon>
        <taxon>Magnoliopsida</taxon>
        <taxon>Ranunculales</taxon>
        <taxon>Papaveraceae</taxon>
        <taxon>Papaveroideae</taxon>
        <taxon>Papaver</taxon>
    </lineage>
</organism>
<dbReference type="EMBL" id="JAJJMA010089540">
    <property type="protein sequence ID" value="MCL7029362.1"/>
    <property type="molecule type" value="Genomic_DNA"/>
</dbReference>
<dbReference type="AlphaFoldDB" id="A0AA41RYZ0"/>
<dbReference type="Proteomes" id="UP001177140">
    <property type="component" value="Unassembled WGS sequence"/>
</dbReference>
<proteinExistence type="predicted"/>
<evidence type="ECO:0000313" key="2">
    <source>
        <dbReference type="Proteomes" id="UP001177140"/>
    </source>
</evidence>
<feature type="non-terminal residue" evidence="1">
    <location>
        <position position="1"/>
    </location>
</feature>
<reference evidence="1" key="1">
    <citation type="submission" date="2022-03" db="EMBL/GenBank/DDBJ databases">
        <title>A functionally conserved STORR gene fusion in Papaver species that diverged 16.8 million years ago.</title>
        <authorList>
            <person name="Catania T."/>
        </authorList>
    </citation>
    <scope>NUCLEOTIDE SEQUENCE</scope>
    <source>
        <strain evidence="1">S-191538</strain>
    </source>
</reference>
<accession>A0AA41RYZ0</accession>